<evidence type="ECO:0000256" key="1">
    <source>
        <dbReference type="SAM" id="MobiDB-lite"/>
    </source>
</evidence>
<keyword evidence="3" id="KW-1185">Reference proteome</keyword>
<reference evidence="2" key="1">
    <citation type="submission" date="2020-11" db="EMBL/GenBank/DDBJ databases">
        <authorList>
            <consortium name="DOE Joint Genome Institute"/>
            <person name="Ahrendt S."/>
            <person name="Riley R."/>
            <person name="Andreopoulos W."/>
            <person name="Labutti K."/>
            <person name="Pangilinan J."/>
            <person name="Ruiz-Duenas F.J."/>
            <person name="Barrasa J.M."/>
            <person name="Sanchez-Garcia M."/>
            <person name="Camarero S."/>
            <person name="Miyauchi S."/>
            <person name="Serrano A."/>
            <person name="Linde D."/>
            <person name="Babiker R."/>
            <person name="Drula E."/>
            <person name="Ayuso-Fernandez I."/>
            <person name="Pacheco R."/>
            <person name="Padilla G."/>
            <person name="Ferreira P."/>
            <person name="Barriuso J."/>
            <person name="Kellner H."/>
            <person name="Castanera R."/>
            <person name="Alfaro M."/>
            <person name="Ramirez L."/>
            <person name="Pisabarro A.G."/>
            <person name="Kuo A."/>
            <person name="Tritt A."/>
            <person name="Lipzen A."/>
            <person name="He G."/>
            <person name="Yan M."/>
            <person name="Ng V."/>
            <person name="Cullen D."/>
            <person name="Martin F."/>
            <person name="Rosso M.-N."/>
            <person name="Henrissat B."/>
            <person name="Hibbett D."/>
            <person name="Martinez A.T."/>
            <person name="Grigoriev I.V."/>
        </authorList>
    </citation>
    <scope>NUCLEOTIDE SEQUENCE</scope>
    <source>
        <strain evidence="2">CBS 247.69</strain>
    </source>
</reference>
<feature type="region of interest" description="Disordered" evidence="1">
    <location>
        <begin position="276"/>
        <end position="317"/>
    </location>
</feature>
<feature type="compositionally biased region" description="Low complexity" evidence="1">
    <location>
        <begin position="284"/>
        <end position="293"/>
    </location>
</feature>
<name>A0A9P5YD12_9AGAR</name>
<dbReference type="Proteomes" id="UP000807353">
    <property type="component" value="Unassembled WGS sequence"/>
</dbReference>
<gene>
    <name evidence="2" type="ORF">BDZ94DRAFT_1319414</name>
</gene>
<evidence type="ECO:0000313" key="3">
    <source>
        <dbReference type="Proteomes" id="UP000807353"/>
    </source>
</evidence>
<dbReference type="EMBL" id="MU150241">
    <property type="protein sequence ID" value="KAF9466542.1"/>
    <property type="molecule type" value="Genomic_DNA"/>
</dbReference>
<evidence type="ECO:0000313" key="2">
    <source>
        <dbReference type="EMBL" id="KAF9466542.1"/>
    </source>
</evidence>
<comment type="caution">
    <text evidence="2">The sequence shown here is derived from an EMBL/GenBank/DDBJ whole genome shotgun (WGS) entry which is preliminary data.</text>
</comment>
<sequence>MSLALPPLTDLKKVLMSLVSTAEATMAAVHDLQNASINANHNRNSQILRDLFLKMRKSFYDEWMSTEIFIRSCYDFSDKVVKLNESRGEFEIEEVQEYLQGLAVQLVQLRITCGGILSQHAEVTKAFDQSTMRLSRLLLHPSAARSSFDSVIPPTTHSSKAPTAREFIKASARRTTGDLSAENHEFVRSSQQAAYPDGPKALSSISISLAETRSSLTTIHQLLESVRATPNPIGLIPNVTNVERDDQDWVNLRDYIIDIIPFFPRVRDAITIERPQPGYSVRQPSLSPSRSPPTASEKQSSTIRFTYRRASTQEEAPKPRWRFWFRRRR</sequence>
<feature type="compositionally biased region" description="Polar residues" evidence="1">
    <location>
        <begin position="294"/>
        <end position="310"/>
    </location>
</feature>
<dbReference type="AlphaFoldDB" id="A0A9P5YD12"/>
<accession>A0A9P5YD12</accession>
<proteinExistence type="predicted"/>
<protein>
    <submittedName>
        <fullName evidence="2">Uncharacterized protein</fullName>
    </submittedName>
</protein>
<organism evidence="2 3">
    <name type="scientific">Collybia nuda</name>
    <dbReference type="NCBI Taxonomy" id="64659"/>
    <lineage>
        <taxon>Eukaryota</taxon>
        <taxon>Fungi</taxon>
        <taxon>Dikarya</taxon>
        <taxon>Basidiomycota</taxon>
        <taxon>Agaricomycotina</taxon>
        <taxon>Agaricomycetes</taxon>
        <taxon>Agaricomycetidae</taxon>
        <taxon>Agaricales</taxon>
        <taxon>Tricholomatineae</taxon>
        <taxon>Clitocybaceae</taxon>
        <taxon>Collybia</taxon>
    </lineage>
</organism>